<gene>
    <name evidence="2" type="primary">AlNc14C145G7363</name>
    <name evidence="2" type="ORF">ALNC14_082820</name>
</gene>
<name>F0WLH6_9STRA</name>
<dbReference type="AlphaFoldDB" id="F0WLH6"/>
<evidence type="ECO:0000256" key="1">
    <source>
        <dbReference type="SAM" id="SignalP"/>
    </source>
</evidence>
<protein>
    <submittedName>
        <fullName evidence="2">AlNc14C145G7363 protein</fullName>
    </submittedName>
</protein>
<sequence>MNLCGTLIFAYVSTWYLVTSMENRTSYFSSEEKAIPHSTNKEEEIVILMRRGHAEIEFQSSGFIKRTFTLTDDTLVELKINLDSRMLKIKNEEDEEILWFRKTHDKKQGRAS</sequence>
<feature type="chain" id="PRO_5003263504" evidence="1">
    <location>
        <begin position="21"/>
        <end position="112"/>
    </location>
</feature>
<dbReference type="HOGENOM" id="CLU_2150571_0_0_1"/>
<accession>F0WLH6</accession>
<feature type="signal peptide" evidence="1">
    <location>
        <begin position="1"/>
        <end position="20"/>
    </location>
</feature>
<reference evidence="2" key="2">
    <citation type="submission" date="2011-02" db="EMBL/GenBank/DDBJ databases">
        <authorList>
            <person name="MacLean D."/>
        </authorList>
    </citation>
    <scope>NUCLEOTIDE SEQUENCE</scope>
</reference>
<proteinExistence type="predicted"/>
<dbReference type="EMBL" id="FR824190">
    <property type="protein sequence ID" value="CCA22139.1"/>
    <property type="molecule type" value="Genomic_DNA"/>
</dbReference>
<keyword evidence="1" id="KW-0732">Signal</keyword>
<organism evidence="2">
    <name type="scientific">Albugo laibachii Nc14</name>
    <dbReference type="NCBI Taxonomy" id="890382"/>
    <lineage>
        <taxon>Eukaryota</taxon>
        <taxon>Sar</taxon>
        <taxon>Stramenopiles</taxon>
        <taxon>Oomycota</taxon>
        <taxon>Peronosporomycetes</taxon>
        <taxon>Albuginales</taxon>
        <taxon>Albuginaceae</taxon>
        <taxon>Albugo</taxon>
    </lineage>
</organism>
<reference evidence="2" key="1">
    <citation type="journal article" date="2011" name="PLoS Biol.">
        <title>Gene gain and loss during evolution of obligate parasitism in the white rust pathogen of Arabidopsis thaliana.</title>
        <authorList>
            <person name="Kemen E."/>
            <person name="Gardiner A."/>
            <person name="Schultz-Larsen T."/>
            <person name="Kemen A.C."/>
            <person name="Balmuth A.L."/>
            <person name="Robert-Seilaniantz A."/>
            <person name="Bailey K."/>
            <person name="Holub E."/>
            <person name="Studholme D.J."/>
            <person name="Maclean D."/>
            <person name="Jones J.D."/>
        </authorList>
    </citation>
    <scope>NUCLEOTIDE SEQUENCE</scope>
</reference>
<evidence type="ECO:0000313" key="2">
    <source>
        <dbReference type="EMBL" id="CCA22139.1"/>
    </source>
</evidence>